<dbReference type="GO" id="GO:0005886">
    <property type="term" value="C:plasma membrane"/>
    <property type="evidence" value="ECO:0007669"/>
    <property type="project" value="UniProtKB-SubCell"/>
</dbReference>
<evidence type="ECO:0000256" key="8">
    <source>
        <dbReference type="ARBA" id="ARBA00023065"/>
    </source>
</evidence>
<dbReference type="SMART" id="SM00382">
    <property type="entry name" value="AAA"/>
    <property type="match status" value="1"/>
</dbReference>
<dbReference type="FunFam" id="3.40.50.300:FF:000134">
    <property type="entry name" value="Iron-enterobactin ABC transporter ATP-binding protein"/>
    <property type="match status" value="1"/>
</dbReference>
<dbReference type="CDD" id="cd03214">
    <property type="entry name" value="ABC_Iron-Siderophores_B12_Hemin"/>
    <property type="match status" value="1"/>
</dbReference>
<dbReference type="InterPro" id="IPR003593">
    <property type="entry name" value="AAA+_ATPase"/>
</dbReference>
<evidence type="ECO:0000256" key="2">
    <source>
        <dbReference type="ARBA" id="ARBA00022448"/>
    </source>
</evidence>
<dbReference type="PROSITE" id="PS50893">
    <property type="entry name" value="ABC_TRANSPORTER_2"/>
    <property type="match status" value="1"/>
</dbReference>
<dbReference type="InterPro" id="IPR017871">
    <property type="entry name" value="ABC_transporter-like_CS"/>
</dbReference>
<feature type="domain" description="ABC transporter" evidence="10">
    <location>
        <begin position="2"/>
        <end position="238"/>
    </location>
</feature>
<keyword evidence="4" id="KW-0410">Iron transport</keyword>
<evidence type="ECO:0000256" key="1">
    <source>
        <dbReference type="ARBA" id="ARBA00004202"/>
    </source>
</evidence>
<evidence type="ECO:0000259" key="10">
    <source>
        <dbReference type="PROSITE" id="PS50893"/>
    </source>
</evidence>
<reference evidence="11 12" key="1">
    <citation type="submission" date="2020-10" db="EMBL/GenBank/DDBJ databases">
        <title>Campylobacter californiensis sp. nov. isolated from cattle and feral swine in California.</title>
        <authorList>
            <person name="Miller W.G."/>
        </authorList>
    </citation>
    <scope>NUCLEOTIDE SEQUENCE [LARGE SCALE GENOMIC DNA]</scope>
    <source>
        <strain evidence="11 12">RM12919</strain>
    </source>
</reference>
<keyword evidence="7" id="KW-0408">Iron</keyword>
<comment type="caution">
    <text evidence="11">The sequence shown here is derived from an EMBL/GenBank/DDBJ whole genome shotgun (WGS) entry which is preliminary data.</text>
</comment>
<comment type="subcellular location">
    <subcellularLocation>
        <location evidence="1">Cell membrane</location>
        <topology evidence="1">Peripheral membrane protein</topology>
    </subcellularLocation>
</comment>
<dbReference type="Pfam" id="PF00005">
    <property type="entry name" value="ABC_tran"/>
    <property type="match status" value="1"/>
</dbReference>
<dbReference type="InterPro" id="IPR003439">
    <property type="entry name" value="ABC_transporter-like_ATP-bd"/>
</dbReference>
<dbReference type="SUPFAM" id="SSF52540">
    <property type="entry name" value="P-loop containing nucleoside triphosphate hydrolases"/>
    <property type="match status" value="1"/>
</dbReference>
<protein>
    <submittedName>
        <fullName evidence="11">ABC transporter ATP-binding protein</fullName>
    </submittedName>
</protein>
<evidence type="ECO:0000256" key="4">
    <source>
        <dbReference type="ARBA" id="ARBA00022496"/>
    </source>
</evidence>
<evidence type="ECO:0000313" key="12">
    <source>
        <dbReference type="Proteomes" id="UP001318760"/>
    </source>
</evidence>
<keyword evidence="5" id="KW-0547">Nucleotide-binding</keyword>
<keyword evidence="3" id="KW-1003">Cell membrane</keyword>
<name>A0ABD4JJQ5_9BACT</name>
<evidence type="ECO:0000256" key="7">
    <source>
        <dbReference type="ARBA" id="ARBA00023004"/>
    </source>
</evidence>
<dbReference type="PANTHER" id="PTHR42771">
    <property type="entry name" value="IRON(3+)-HYDROXAMATE IMPORT ATP-BINDING PROTEIN FHUC"/>
    <property type="match status" value="1"/>
</dbReference>
<sequence length="254" mass="28477">MLNTENLGFKINNKSILTNLNLKFQSGKIYGLIGHNGSGKSSLIKILANQQKGYEGKVWLDDKNINEYHSKEFAKKIAYLPQTLPNTAHLNGYELVSMGRYAHQSGFIRDKEKDDKIVLEALKDTNTLKFKDQEVATLSGGEKSRLFLAMLLAQESKFLLLDEPLAPLDISYQIEVMQLIQKLSKERNLGIIIVIHDINLASVYCDDLIALKGGTLTYNINAKNIMNCAYLQNIYGVKASIITHPVSKQNIAVF</sequence>
<evidence type="ECO:0000256" key="5">
    <source>
        <dbReference type="ARBA" id="ARBA00022741"/>
    </source>
</evidence>
<dbReference type="PANTHER" id="PTHR42771:SF2">
    <property type="entry name" value="IRON(3+)-HYDROXAMATE IMPORT ATP-BINDING PROTEIN FHUC"/>
    <property type="match status" value="1"/>
</dbReference>
<evidence type="ECO:0000256" key="9">
    <source>
        <dbReference type="ARBA" id="ARBA00023136"/>
    </source>
</evidence>
<proteinExistence type="predicted"/>
<keyword evidence="6 11" id="KW-0067">ATP-binding</keyword>
<keyword evidence="9" id="KW-0472">Membrane</keyword>
<accession>A0ABD4JJQ5</accession>
<dbReference type="GO" id="GO:0006826">
    <property type="term" value="P:iron ion transport"/>
    <property type="evidence" value="ECO:0007669"/>
    <property type="project" value="UniProtKB-KW"/>
</dbReference>
<dbReference type="InterPro" id="IPR051535">
    <property type="entry name" value="Siderophore_ABC-ATPase"/>
</dbReference>
<evidence type="ECO:0000256" key="6">
    <source>
        <dbReference type="ARBA" id="ARBA00022840"/>
    </source>
</evidence>
<dbReference type="PROSITE" id="PS00211">
    <property type="entry name" value="ABC_TRANSPORTER_1"/>
    <property type="match status" value="1"/>
</dbReference>
<dbReference type="Proteomes" id="UP001318760">
    <property type="component" value="Unassembled WGS sequence"/>
</dbReference>
<gene>
    <name evidence="11" type="ORF">CCAL12919_06480</name>
</gene>
<dbReference type="GO" id="GO:0005524">
    <property type="term" value="F:ATP binding"/>
    <property type="evidence" value="ECO:0007669"/>
    <property type="project" value="UniProtKB-KW"/>
</dbReference>
<dbReference type="EMBL" id="JADBHS010000011">
    <property type="protein sequence ID" value="MBE2986770.1"/>
    <property type="molecule type" value="Genomic_DNA"/>
</dbReference>
<organism evidence="11 12">
    <name type="scientific">Campylobacter californiensis</name>
    <dbReference type="NCBI Taxonomy" id="1032243"/>
    <lineage>
        <taxon>Bacteria</taxon>
        <taxon>Pseudomonadati</taxon>
        <taxon>Campylobacterota</taxon>
        <taxon>Epsilonproteobacteria</taxon>
        <taxon>Campylobacterales</taxon>
        <taxon>Campylobacteraceae</taxon>
        <taxon>Campylobacter</taxon>
    </lineage>
</organism>
<keyword evidence="8" id="KW-0406">Ion transport</keyword>
<dbReference type="Gene3D" id="3.40.50.300">
    <property type="entry name" value="P-loop containing nucleotide triphosphate hydrolases"/>
    <property type="match status" value="1"/>
</dbReference>
<evidence type="ECO:0000256" key="3">
    <source>
        <dbReference type="ARBA" id="ARBA00022475"/>
    </source>
</evidence>
<keyword evidence="2" id="KW-0813">Transport</keyword>
<evidence type="ECO:0000313" key="11">
    <source>
        <dbReference type="EMBL" id="MBE2986770.1"/>
    </source>
</evidence>
<dbReference type="InterPro" id="IPR027417">
    <property type="entry name" value="P-loop_NTPase"/>
</dbReference>
<dbReference type="AlphaFoldDB" id="A0ABD4JJQ5"/>